<reference evidence="1 2" key="1">
    <citation type="submission" date="2023-07" db="EMBL/GenBank/DDBJ databases">
        <title>Comparative genomics of wheat-associated soil bacteria to identify genetic determinants of phenazine resistance.</title>
        <authorList>
            <person name="Mouncey N."/>
        </authorList>
    </citation>
    <scope>NUCLEOTIDE SEQUENCE [LARGE SCALE GENOMIC DNA]</scope>
    <source>
        <strain evidence="1 2">W4I11</strain>
    </source>
</reference>
<proteinExistence type="predicted"/>
<dbReference type="Proteomes" id="UP001237780">
    <property type="component" value="Unassembled WGS sequence"/>
</dbReference>
<sequence>MHATNIVIAVSLAAAPSAFSDMSLTRPARWIEHDIAINQLSIDHKSSLPIGGRFICSVEQDEDRMVKALVKKGLSVADSDQCEIIAFQRVSTDVVNVRETIGYMLQIAGELDYRLISVEAGDFESGNATILASEEGYIPWWQKTAPTSN</sequence>
<keyword evidence="1" id="KW-0378">Hydrolase</keyword>
<keyword evidence="1" id="KW-0540">Nuclease</keyword>
<keyword evidence="1" id="KW-0255">Endonuclease</keyword>
<dbReference type="RefSeq" id="WP_307276474.1">
    <property type="nucleotide sequence ID" value="NZ_JAUSZT010000002.1"/>
</dbReference>
<dbReference type="GO" id="GO:0004519">
    <property type="term" value="F:endonuclease activity"/>
    <property type="evidence" value="ECO:0007669"/>
    <property type="project" value="UniProtKB-KW"/>
</dbReference>
<dbReference type="EMBL" id="JAUSZT010000002">
    <property type="protein sequence ID" value="MDQ0995355.1"/>
    <property type="molecule type" value="Genomic_DNA"/>
</dbReference>
<evidence type="ECO:0000313" key="2">
    <source>
        <dbReference type="Proteomes" id="UP001237780"/>
    </source>
</evidence>
<name>A0ABU0S3L4_9HYPH</name>
<keyword evidence="2" id="KW-1185">Reference proteome</keyword>
<organism evidence="1 2">
    <name type="scientific">Phyllobacterium ifriqiyense</name>
    <dbReference type="NCBI Taxonomy" id="314238"/>
    <lineage>
        <taxon>Bacteria</taxon>
        <taxon>Pseudomonadati</taxon>
        <taxon>Pseudomonadota</taxon>
        <taxon>Alphaproteobacteria</taxon>
        <taxon>Hyphomicrobiales</taxon>
        <taxon>Phyllobacteriaceae</taxon>
        <taxon>Phyllobacterium</taxon>
    </lineage>
</organism>
<gene>
    <name evidence="1" type="ORF">QFZ34_000532</name>
</gene>
<evidence type="ECO:0000313" key="1">
    <source>
        <dbReference type="EMBL" id="MDQ0995355.1"/>
    </source>
</evidence>
<comment type="caution">
    <text evidence="1">The sequence shown here is derived from an EMBL/GenBank/DDBJ whole genome shotgun (WGS) entry which is preliminary data.</text>
</comment>
<protein>
    <submittedName>
        <fullName evidence="1">Mrr-cat superfamily restriction endonuclease</fullName>
    </submittedName>
</protein>
<accession>A0ABU0S3L4</accession>